<evidence type="ECO:0000313" key="2">
    <source>
        <dbReference type="Proteomes" id="UP000239504"/>
    </source>
</evidence>
<evidence type="ECO:0000313" key="1">
    <source>
        <dbReference type="EMBL" id="PQA86679.1"/>
    </source>
</evidence>
<gene>
    <name evidence="1" type="ORF">CW354_14375</name>
</gene>
<keyword evidence="2" id="KW-1185">Reference proteome</keyword>
<protein>
    <submittedName>
        <fullName evidence="1">Uncharacterized protein</fullName>
    </submittedName>
</protein>
<sequence length="175" mass="19235">MSNTAELRADCTRCAALCCMAPAFDKSESFAIDKPASTPCPKLSSSGACTIHEKREELGFSGCIVYECLGAGQRVTQEVFEGRSWLEEPALKDRMTRAFLAMRKIHELLAMLAAAEALPLDEEERQRMADLQADLNPPEGWSEEALARAPIEEMTARTNMFLRSLRKHVGAGSAP</sequence>
<dbReference type="RefSeq" id="WP_104830797.1">
    <property type="nucleotide sequence ID" value="NZ_PJCH01000011.1"/>
</dbReference>
<dbReference type="Proteomes" id="UP000239504">
    <property type="component" value="Unassembled WGS sequence"/>
</dbReference>
<reference evidence="1 2" key="1">
    <citation type="submission" date="2017-12" db="EMBL/GenBank/DDBJ databases">
        <authorList>
            <person name="Hurst M.R.H."/>
        </authorList>
    </citation>
    <scope>NUCLEOTIDE SEQUENCE [LARGE SCALE GENOMIC DNA]</scope>
    <source>
        <strain evidence="1 2">SY-3-19</strain>
    </source>
</reference>
<name>A0A2S7K2F4_9PROT</name>
<dbReference type="AlphaFoldDB" id="A0A2S7K2F4"/>
<comment type="caution">
    <text evidence="1">The sequence shown here is derived from an EMBL/GenBank/DDBJ whole genome shotgun (WGS) entry which is preliminary data.</text>
</comment>
<dbReference type="EMBL" id="PJCH01000011">
    <property type="protein sequence ID" value="PQA86679.1"/>
    <property type="molecule type" value="Genomic_DNA"/>
</dbReference>
<organism evidence="1 2">
    <name type="scientific">Hyphococcus luteus</name>
    <dbReference type="NCBI Taxonomy" id="2058213"/>
    <lineage>
        <taxon>Bacteria</taxon>
        <taxon>Pseudomonadati</taxon>
        <taxon>Pseudomonadota</taxon>
        <taxon>Alphaproteobacteria</taxon>
        <taxon>Parvularculales</taxon>
        <taxon>Parvularculaceae</taxon>
        <taxon>Hyphococcus</taxon>
    </lineage>
</organism>
<proteinExistence type="predicted"/>
<dbReference type="OrthoDB" id="154708at2"/>
<accession>A0A2S7K2F4</accession>